<dbReference type="Pfam" id="PF14384">
    <property type="entry name" value="BrnA_antitoxin"/>
    <property type="match status" value="1"/>
</dbReference>
<sequence>MVRAREAAMEPGRMRGKQAVHYHYMADAMRRLEWDLHHQIAATGRIPPEWHEIAEEEPRVGTERLAIRLDRDVVKFFRSMGLGYGPRINRVLRAYMHARLAGVIRGAETAPQFRVELAGERPLWGETAASFGAGEGPDAAERAVEARVRAEERVRGRGLG</sequence>
<keyword evidence="2" id="KW-1185">Reference proteome</keyword>
<organism evidence="1 2">
    <name type="scientific">Fuscovulum ytuae</name>
    <dbReference type="NCBI Taxonomy" id="3042299"/>
    <lineage>
        <taxon>Bacteria</taxon>
        <taxon>Pseudomonadati</taxon>
        <taxon>Pseudomonadota</taxon>
        <taxon>Alphaproteobacteria</taxon>
        <taxon>Rhodobacterales</taxon>
        <taxon>Paracoccaceae</taxon>
        <taxon>Fuscovulum</taxon>
    </lineage>
</organism>
<reference evidence="1 2" key="1">
    <citation type="submission" date="2023-04" db="EMBL/GenBank/DDBJ databases">
        <title>YMD61, complete Genome.</title>
        <authorList>
            <person name="Zhang J."/>
        </authorList>
    </citation>
    <scope>NUCLEOTIDE SEQUENCE [LARGE SCALE GENOMIC DNA]</scope>
    <source>
        <strain evidence="1 2">YMD61</strain>
    </source>
</reference>
<dbReference type="Proteomes" id="UP001230978">
    <property type="component" value="Chromosome"/>
</dbReference>
<evidence type="ECO:0000313" key="1">
    <source>
        <dbReference type="EMBL" id="WGV16373.1"/>
    </source>
</evidence>
<dbReference type="EMBL" id="CP124535">
    <property type="protein sequence ID" value="WGV16373.1"/>
    <property type="molecule type" value="Genomic_DNA"/>
</dbReference>
<evidence type="ECO:0000313" key="2">
    <source>
        <dbReference type="Proteomes" id="UP001230978"/>
    </source>
</evidence>
<gene>
    <name evidence="1" type="ORF">QF092_00745</name>
</gene>
<protein>
    <submittedName>
        <fullName evidence="1">BrnA antitoxin family protein</fullName>
    </submittedName>
</protein>
<accession>A0ABY8Q692</accession>
<name>A0ABY8Q692_9RHOB</name>
<dbReference type="RefSeq" id="WP_281466650.1">
    <property type="nucleotide sequence ID" value="NZ_CP124535.1"/>
</dbReference>
<dbReference type="InterPro" id="IPR025528">
    <property type="entry name" value="BrnA_antitoxin"/>
</dbReference>
<proteinExistence type="predicted"/>